<dbReference type="EMBL" id="CP045835">
    <property type="protein sequence ID" value="QGG51615.1"/>
    <property type="molecule type" value="Genomic_DNA"/>
</dbReference>
<reference evidence="1 2" key="1">
    <citation type="submission" date="2019-11" db="EMBL/GenBank/DDBJ databases">
        <title>Whole Genome Sequencing and Comparative Genomic Analyses of Lysinibacillus pakistanensis LZH-9, a Halotolerant Strain with Excellent COD Removal Capability.</title>
        <authorList>
            <person name="Zhou H."/>
        </authorList>
    </citation>
    <scope>NUCLEOTIDE SEQUENCE [LARGE SCALE GENOMIC DNA]</scope>
    <source>
        <strain evidence="1 2">LZH-9</strain>
    </source>
</reference>
<proteinExistence type="predicted"/>
<evidence type="ECO:0000313" key="1">
    <source>
        <dbReference type="EMBL" id="QGG51615.1"/>
    </source>
</evidence>
<dbReference type="Proteomes" id="UP000373269">
    <property type="component" value="Chromosome"/>
</dbReference>
<keyword evidence="2" id="KW-1185">Reference proteome</keyword>
<gene>
    <name evidence="1" type="ORF">GDS87_11930</name>
</gene>
<sequence length="135" mass="16013">MIINPNESSLIFSMSEYDCFKLSTGKCSLLITEDEYKFYKENHTPFRSDCSVDYCRNLYESINRYGITDNSISVRKYECGHYTFQNGQHRTCIFKRKKMDSLQVKEISAYKRICPYCIDICREKPILGLIKYEDM</sequence>
<evidence type="ECO:0000313" key="2">
    <source>
        <dbReference type="Proteomes" id="UP000373269"/>
    </source>
</evidence>
<protein>
    <submittedName>
        <fullName evidence="1">Uncharacterized protein</fullName>
    </submittedName>
</protein>
<dbReference type="RefSeq" id="WP_369595773.1">
    <property type="nucleotide sequence ID" value="NZ_CP045835.1"/>
</dbReference>
<name>A0ABX6D9Z7_9BACI</name>
<organism evidence="1 2">
    <name type="scientific">Lysinibacillus pakistanensis</name>
    <dbReference type="NCBI Taxonomy" id="759811"/>
    <lineage>
        <taxon>Bacteria</taxon>
        <taxon>Bacillati</taxon>
        <taxon>Bacillota</taxon>
        <taxon>Bacilli</taxon>
        <taxon>Bacillales</taxon>
        <taxon>Bacillaceae</taxon>
        <taxon>Lysinibacillus</taxon>
    </lineage>
</organism>
<accession>A0ABX6D9Z7</accession>